<dbReference type="RefSeq" id="WP_131851194.1">
    <property type="nucleotide sequence ID" value="NZ_SKFH01000006.1"/>
</dbReference>
<dbReference type="InterPro" id="IPR002104">
    <property type="entry name" value="Integrase_catalytic"/>
</dbReference>
<dbReference type="InterPro" id="IPR011010">
    <property type="entry name" value="DNA_brk_join_enz"/>
</dbReference>
<dbReference type="Gene3D" id="1.10.443.10">
    <property type="entry name" value="Intergrase catalytic core"/>
    <property type="match status" value="1"/>
</dbReference>
<dbReference type="GO" id="GO:0015074">
    <property type="term" value="P:DNA integration"/>
    <property type="evidence" value="ECO:0007669"/>
    <property type="project" value="InterPro"/>
</dbReference>
<evidence type="ECO:0000313" key="5">
    <source>
        <dbReference type="EMBL" id="TCZ73464.1"/>
    </source>
</evidence>
<dbReference type="GO" id="GO:0003677">
    <property type="term" value="F:DNA binding"/>
    <property type="evidence" value="ECO:0007669"/>
    <property type="project" value="UniProtKB-KW"/>
</dbReference>
<comment type="caution">
    <text evidence="5">The sequence shown here is derived from an EMBL/GenBank/DDBJ whole genome shotgun (WGS) entry which is preliminary data.</text>
</comment>
<dbReference type="Gene3D" id="1.10.150.130">
    <property type="match status" value="1"/>
</dbReference>
<dbReference type="InterPro" id="IPR013762">
    <property type="entry name" value="Integrase-like_cat_sf"/>
</dbReference>
<accession>A0A4R4E1U3</accession>
<dbReference type="InterPro" id="IPR050090">
    <property type="entry name" value="Tyrosine_recombinase_XerCD"/>
</dbReference>
<feature type="domain" description="Tyr recombinase" evidence="4">
    <location>
        <begin position="232"/>
        <end position="420"/>
    </location>
</feature>
<comment type="similarity">
    <text evidence="1">Belongs to the 'phage' integrase family.</text>
</comment>
<dbReference type="Proteomes" id="UP000295164">
    <property type="component" value="Unassembled WGS sequence"/>
</dbReference>
<keyword evidence="6" id="KW-1185">Reference proteome</keyword>
<dbReference type="Pfam" id="PF00589">
    <property type="entry name" value="Phage_integrase"/>
    <property type="match status" value="1"/>
</dbReference>
<evidence type="ECO:0000256" key="1">
    <source>
        <dbReference type="ARBA" id="ARBA00008857"/>
    </source>
</evidence>
<organism evidence="5 6">
    <name type="scientific">Flaviaesturariibacter aridisoli</name>
    <dbReference type="NCBI Taxonomy" id="2545761"/>
    <lineage>
        <taxon>Bacteria</taxon>
        <taxon>Pseudomonadati</taxon>
        <taxon>Bacteroidota</taxon>
        <taxon>Chitinophagia</taxon>
        <taxon>Chitinophagales</taxon>
        <taxon>Chitinophagaceae</taxon>
        <taxon>Flaviaestuariibacter</taxon>
    </lineage>
</organism>
<evidence type="ECO:0000256" key="3">
    <source>
        <dbReference type="ARBA" id="ARBA00023172"/>
    </source>
</evidence>
<dbReference type="EMBL" id="SKFH01000006">
    <property type="protein sequence ID" value="TCZ73464.1"/>
    <property type="molecule type" value="Genomic_DNA"/>
</dbReference>
<dbReference type="CDD" id="cd01185">
    <property type="entry name" value="INTN1_C_like"/>
    <property type="match status" value="1"/>
</dbReference>
<gene>
    <name evidence="5" type="ORF">E0486_05755</name>
</gene>
<evidence type="ECO:0000256" key="2">
    <source>
        <dbReference type="ARBA" id="ARBA00023125"/>
    </source>
</evidence>
<dbReference type="PANTHER" id="PTHR30349:SF64">
    <property type="entry name" value="PROPHAGE INTEGRASE INTD-RELATED"/>
    <property type="match status" value="1"/>
</dbReference>
<keyword evidence="3" id="KW-0233">DNA recombination</keyword>
<dbReference type="InterPro" id="IPR010998">
    <property type="entry name" value="Integrase_recombinase_N"/>
</dbReference>
<keyword evidence="2" id="KW-0238">DNA-binding</keyword>
<dbReference type="Pfam" id="PF13102">
    <property type="entry name" value="Phage_int_SAM_5"/>
    <property type="match status" value="1"/>
</dbReference>
<dbReference type="SUPFAM" id="SSF56349">
    <property type="entry name" value="DNA breaking-rejoining enzymes"/>
    <property type="match status" value="1"/>
</dbReference>
<evidence type="ECO:0000259" key="4">
    <source>
        <dbReference type="PROSITE" id="PS51898"/>
    </source>
</evidence>
<sequence>MARTTLNVNFNLRDTQSTTDTPVNMVIRYCNQKLIYPTNERIHPKHWQGDKSKKGYQRAKSTADFSEFNRSLEKIKHIAGEVYTQYKNDNNGEIPSPNKLKDLLDIALDRKSGPVRDFIPYIKQFIEQAKGRKNAKTGKSLAYPTIQKYKTTLKHIEDYIKDTGHRVNFAEIDIDFRSRYMDYLVANRGLCLNSVGKSLKTLKRFLNAATEAGINKYTKFKHHDFTAPSETADSIYLNWEEIDALAELDLVNNPKLDKARDLFLISCYTGLRYADVVRLTVENNVVDGRIEIETQKTGEPVKIPIDPVLHQIMAKYNNSFPPAISNQKLNTYLKELGQKVESLKVKVAKRRTIGDKKVTKQFEKWQLLTCHVGRRSFATNLIKTGEFTTHDVMRFTAHTKEDTLLKYVKITREEVHNKLADYLAKRKEESKTDQKAA</sequence>
<protein>
    <recommendedName>
        <fullName evidence="4">Tyr recombinase domain-containing protein</fullName>
    </recommendedName>
</protein>
<dbReference type="AlphaFoldDB" id="A0A4R4E1U3"/>
<dbReference type="GO" id="GO:0006310">
    <property type="term" value="P:DNA recombination"/>
    <property type="evidence" value="ECO:0007669"/>
    <property type="project" value="UniProtKB-KW"/>
</dbReference>
<name>A0A4R4E1U3_9BACT</name>
<dbReference type="InterPro" id="IPR025269">
    <property type="entry name" value="SAM-like_dom"/>
</dbReference>
<evidence type="ECO:0000313" key="6">
    <source>
        <dbReference type="Proteomes" id="UP000295164"/>
    </source>
</evidence>
<proteinExistence type="inferred from homology"/>
<dbReference type="PANTHER" id="PTHR30349">
    <property type="entry name" value="PHAGE INTEGRASE-RELATED"/>
    <property type="match status" value="1"/>
</dbReference>
<dbReference type="PROSITE" id="PS51898">
    <property type="entry name" value="TYR_RECOMBINASE"/>
    <property type="match status" value="1"/>
</dbReference>
<dbReference type="OrthoDB" id="1493636at2"/>
<reference evidence="5 6" key="1">
    <citation type="submission" date="2019-03" db="EMBL/GenBank/DDBJ databases">
        <authorList>
            <person name="Kim M.K.M."/>
        </authorList>
    </citation>
    <scope>NUCLEOTIDE SEQUENCE [LARGE SCALE GENOMIC DNA]</scope>
    <source>
        <strain evidence="5 6">17J68-15</strain>
    </source>
</reference>